<dbReference type="RefSeq" id="XP_020090053.1">
    <property type="nucleotide sequence ID" value="XM_020234464.1"/>
</dbReference>
<feature type="chain" id="PRO_5044554588" evidence="3">
    <location>
        <begin position="31"/>
        <end position="169"/>
    </location>
</feature>
<dbReference type="PANTHER" id="PTHR31614:SF5">
    <property type="entry name" value="ALLERGEN-LIKE PROTEIN BRSN20"/>
    <property type="match status" value="1"/>
</dbReference>
<dbReference type="Proteomes" id="UP000515123">
    <property type="component" value="Linkage group 6"/>
</dbReference>
<dbReference type="PANTHER" id="PTHR31614">
    <property type="entry name" value="PROTEIN DOWNSTREAM OF FLC-RELATED"/>
    <property type="match status" value="1"/>
</dbReference>
<evidence type="ECO:0000313" key="4">
    <source>
        <dbReference type="EMBL" id="OAY79201.1"/>
    </source>
</evidence>
<dbReference type="Pfam" id="PF01190">
    <property type="entry name" value="Pollen_Ole_e_1"/>
    <property type="match status" value="1"/>
</dbReference>
<keyword evidence="3" id="KW-0732">Signal</keyword>
<sequence length="169" mass="18499">MAKHQIPGMAIVAACFVVVVVLLSSLACEARHVRSRFVVQGRVFCDTCRAGFETPATTYLAGAKVRIECRARSTGIQTYNAEGSTDERGVYRIPVTGEHEHEICESVLVSSPHSGCAVALKGRERARVHLTRNNGIASETRFANSLGFEKDTPLPACGELLKQYEEYQI</sequence>
<dbReference type="GeneID" id="109711436"/>
<evidence type="ECO:0000313" key="6">
    <source>
        <dbReference type="Proteomes" id="UP000515123"/>
    </source>
</evidence>
<organism evidence="4 5">
    <name type="scientific">Ananas comosus</name>
    <name type="common">Pineapple</name>
    <name type="synonym">Ananas ananas</name>
    <dbReference type="NCBI Taxonomy" id="4615"/>
    <lineage>
        <taxon>Eukaryota</taxon>
        <taxon>Viridiplantae</taxon>
        <taxon>Streptophyta</taxon>
        <taxon>Embryophyta</taxon>
        <taxon>Tracheophyta</taxon>
        <taxon>Spermatophyta</taxon>
        <taxon>Magnoliopsida</taxon>
        <taxon>Liliopsida</taxon>
        <taxon>Poales</taxon>
        <taxon>Bromeliaceae</taxon>
        <taxon>Bromelioideae</taxon>
        <taxon>Ananas</taxon>
    </lineage>
</organism>
<evidence type="ECO:0000256" key="2">
    <source>
        <dbReference type="ARBA" id="ARBA00023157"/>
    </source>
</evidence>
<name>A0A199VQM1_ANACO</name>
<dbReference type="Proteomes" id="UP000092600">
    <property type="component" value="Unassembled WGS sequence"/>
</dbReference>
<dbReference type="AlphaFoldDB" id="A0A199VQM1"/>
<dbReference type="PROSITE" id="PS51257">
    <property type="entry name" value="PROKAR_LIPOPROTEIN"/>
    <property type="match status" value="1"/>
</dbReference>
<dbReference type="OrthoDB" id="1896520at2759"/>
<feature type="signal peptide" evidence="3">
    <location>
        <begin position="1"/>
        <end position="30"/>
    </location>
</feature>
<dbReference type="Gramene" id="Aco002832.1.mrna1">
    <property type="protein sequence ID" value="Aco002832.1.mrna1"/>
    <property type="gene ID" value="Aco002832.1.path1"/>
</dbReference>
<keyword evidence="6" id="KW-1185">Reference proteome</keyword>
<protein>
    <submittedName>
        <fullName evidence="4 7">Pollen-specific protein C13</fullName>
    </submittedName>
</protein>
<evidence type="ECO:0000313" key="7">
    <source>
        <dbReference type="RefSeq" id="XP_020090053.1"/>
    </source>
</evidence>
<dbReference type="EMBL" id="LSRQ01001111">
    <property type="protein sequence ID" value="OAY79201.1"/>
    <property type="molecule type" value="Genomic_DNA"/>
</dbReference>
<keyword evidence="2" id="KW-1015">Disulfide bond</keyword>
<proteinExistence type="inferred from homology"/>
<comment type="similarity">
    <text evidence="1">Belongs to the Ole e I family.</text>
</comment>
<evidence type="ECO:0000256" key="1">
    <source>
        <dbReference type="ARBA" id="ARBA00010049"/>
    </source>
</evidence>
<reference evidence="4 5" key="1">
    <citation type="journal article" date="2016" name="DNA Res.">
        <title>The draft genome of MD-2 pineapple using hybrid error correction of long reads.</title>
        <authorList>
            <person name="Redwan R.M."/>
            <person name="Saidin A."/>
            <person name="Kumar S.V."/>
        </authorList>
    </citation>
    <scope>NUCLEOTIDE SEQUENCE [LARGE SCALE GENOMIC DNA]</scope>
    <source>
        <strain evidence="5">cv. MD2</strain>
        <tissue evidence="4">Leaf</tissue>
    </source>
</reference>
<dbReference type="STRING" id="4615.A0A199VQM1"/>
<gene>
    <name evidence="7" type="primary">LOC109711436</name>
    <name evidence="4" type="ORF">ACMD2_00159</name>
</gene>
<reference evidence="7" key="2">
    <citation type="submission" date="2025-04" db="UniProtKB">
        <authorList>
            <consortium name="RefSeq"/>
        </authorList>
    </citation>
    <scope>IDENTIFICATION</scope>
    <source>
        <tissue evidence="7">Leaf</tissue>
    </source>
</reference>
<evidence type="ECO:0000256" key="3">
    <source>
        <dbReference type="SAM" id="SignalP"/>
    </source>
</evidence>
<evidence type="ECO:0000313" key="5">
    <source>
        <dbReference type="Proteomes" id="UP000092600"/>
    </source>
</evidence>
<dbReference type="InterPro" id="IPR006041">
    <property type="entry name" value="Pollen_Ole_e1_allergen"/>
</dbReference>
<accession>A0A199VQM1</accession>